<dbReference type="InterPro" id="IPR010982">
    <property type="entry name" value="Lambda_DNA-bd_dom_sf"/>
</dbReference>
<dbReference type="EMBL" id="CP118615">
    <property type="protein sequence ID" value="WDZ83754.1"/>
    <property type="molecule type" value="Genomic_DNA"/>
</dbReference>
<dbReference type="Proteomes" id="UP001219605">
    <property type="component" value="Chromosome"/>
</dbReference>
<reference evidence="2 3" key="1">
    <citation type="submission" date="2023-02" db="EMBL/GenBank/DDBJ databases">
        <authorList>
            <person name="Mo P."/>
        </authorList>
    </citation>
    <scope>NUCLEOTIDE SEQUENCE [LARGE SCALE GENOMIC DNA]</scope>
    <source>
        <strain evidence="2 3">HUAS 3</strain>
    </source>
</reference>
<dbReference type="SMART" id="SM00530">
    <property type="entry name" value="HTH_XRE"/>
    <property type="match status" value="1"/>
</dbReference>
<dbReference type="SUPFAM" id="SSF47413">
    <property type="entry name" value="lambda repressor-like DNA-binding domains"/>
    <property type="match status" value="1"/>
</dbReference>
<proteinExistence type="predicted"/>
<dbReference type="Gene3D" id="1.10.260.40">
    <property type="entry name" value="lambda repressor-like DNA-binding domains"/>
    <property type="match status" value="1"/>
</dbReference>
<organism evidence="2 3">
    <name type="scientific">Micromonospora cathayae</name>
    <dbReference type="NCBI Taxonomy" id="3028804"/>
    <lineage>
        <taxon>Bacteria</taxon>
        <taxon>Bacillati</taxon>
        <taxon>Actinomycetota</taxon>
        <taxon>Actinomycetes</taxon>
        <taxon>Micromonosporales</taxon>
        <taxon>Micromonosporaceae</taxon>
        <taxon>Micromonospora</taxon>
    </lineage>
</organism>
<dbReference type="CDD" id="cd00093">
    <property type="entry name" value="HTH_XRE"/>
    <property type="match status" value="1"/>
</dbReference>
<name>A0ABY7ZPF6_9ACTN</name>
<dbReference type="PROSITE" id="PS50943">
    <property type="entry name" value="HTH_CROC1"/>
    <property type="match status" value="1"/>
</dbReference>
<dbReference type="InterPro" id="IPR001387">
    <property type="entry name" value="Cro/C1-type_HTH"/>
</dbReference>
<evidence type="ECO:0000313" key="3">
    <source>
        <dbReference type="Proteomes" id="UP001219605"/>
    </source>
</evidence>
<gene>
    <name evidence="2" type="ORF">PVK37_25320</name>
</gene>
<dbReference type="Pfam" id="PF13560">
    <property type="entry name" value="HTH_31"/>
    <property type="match status" value="1"/>
</dbReference>
<dbReference type="RefSeq" id="WP_275030312.1">
    <property type="nucleotide sequence ID" value="NZ_CP118615.1"/>
</dbReference>
<protein>
    <submittedName>
        <fullName evidence="2">Helix-turn-helix domain-containing protein</fullName>
    </submittedName>
</protein>
<accession>A0ABY7ZPF6</accession>
<evidence type="ECO:0000259" key="1">
    <source>
        <dbReference type="PROSITE" id="PS50943"/>
    </source>
</evidence>
<feature type="domain" description="HTH cro/C1-type" evidence="1">
    <location>
        <begin position="19"/>
        <end position="74"/>
    </location>
</feature>
<keyword evidence="3" id="KW-1185">Reference proteome</keyword>
<evidence type="ECO:0000313" key="2">
    <source>
        <dbReference type="EMBL" id="WDZ83754.1"/>
    </source>
</evidence>
<sequence length="409" mass="43163">MISPGRPDSPRDLPIGRRVAQLRARRGMSQQVFADRIGRSKSWVDKVERGVRTLDRLAMIETVAAALGVAPAVLLGRRVPRTPATGTPAAVERVREALADYDGPVGRDWPSSVAELDRQTRYAQTAYRHAHHAQVLRMLPGLLAAARHAGRPTPTADAWPVGPLLVRVYALTAGLLVKLGEPQLAWLAADRAFGTAGGHPRLTGYAAVPLAQAFRALNRGRLALGAATSAVRGLDPTPGRDASPEQLALAGTLLAEAAIAAATSGDPTTAHSLTDRAAHLAATHTDRQYHDDDGFGPIVVDLTRALVAARLGDHQTALDLHRDAAKGDAWQRLPAEHRAAHLIETARTCLDLGDPDAAGRALVAADRIAPAEVRLRPVAHSVLATVVRTGTTPADVACLAAAVGLTRQP</sequence>